<proteinExistence type="predicted"/>
<organism evidence="2 3">
    <name type="scientific">Candidatus Vampirococcus lugosii</name>
    <dbReference type="NCBI Taxonomy" id="2789015"/>
    <lineage>
        <taxon>Bacteria</taxon>
        <taxon>Candidatus Absconditibacteriota</taxon>
        <taxon>Vampirococcus</taxon>
    </lineage>
</organism>
<dbReference type="RefSeq" id="WP_213349892.1">
    <property type="nucleotide sequence ID" value="NZ_JAEDAM010000098.1"/>
</dbReference>
<dbReference type="EMBL" id="JAEDAM010000098">
    <property type="protein sequence ID" value="MBS8122465.1"/>
    <property type="molecule type" value="Genomic_DNA"/>
</dbReference>
<keyword evidence="3" id="KW-1185">Reference proteome</keyword>
<gene>
    <name evidence="2" type="ORF">VAMP_106108n215</name>
</gene>
<evidence type="ECO:0000256" key="1">
    <source>
        <dbReference type="SAM" id="Phobius"/>
    </source>
</evidence>
<name>A0ABS5QMM6_9BACT</name>
<reference evidence="2 3" key="1">
    <citation type="journal article" date="2021" name="Nat. Commun.">
        <title>Reductive evolution and unique predatory mode in the CPR bacterium Vampirococcus lugosii.</title>
        <authorList>
            <person name="Moreira D."/>
            <person name="Zivanovic Y."/>
            <person name="Lopez-Archilla A.I."/>
            <person name="Iniesto M."/>
            <person name="Lopez-Garcia P."/>
        </authorList>
    </citation>
    <scope>NUCLEOTIDE SEQUENCE [LARGE SCALE GENOMIC DNA]</scope>
    <source>
        <strain evidence="2">Chiprana</strain>
    </source>
</reference>
<keyword evidence="1" id="KW-1133">Transmembrane helix</keyword>
<keyword evidence="1" id="KW-0472">Membrane</keyword>
<feature type="transmembrane region" description="Helical" evidence="1">
    <location>
        <begin position="6"/>
        <end position="25"/>
    </location>
</feature>
<dbReference type="Proteomes" id="UP000680365">
    <property type="component" value="Unassembled WGS sequence"/>
</dbReference>
<evidence type="ECO:0000313" key="2">
    <source>
        <dbReference type="EMBL" id="MBS8122465.1"/>
    </source>
</evidence>
<keyword evidence="1" id="KW-0812">Transmembrane</keyword>
<accession>A0ABS5QMM6</accession>
<evidence type="ECO:0000313" key="3">
    <source>
        <dbReference type="Proteomes" id="UP000680365"/>
    </source>
</evidence>
<sequence>MTRKQYIVGFILLIGAIFGILAYYFSLDGRFSDIKDNIKDIINNISFNKNEKSDNSINLKADVNFDLNSSIDNFEISFSGSDLGILSMDNGLKQRLSANNLSFILKDGFGEEKVEISNLDLISNEESVYYKFGESEFLEEIFGNTNNNDDYTKIDNSKFIIQMIGDLANNDLIVGLIKGLVSSNPNAYFEKYGIDEELLNLFFSKGSYKLLFE</sequence>
<comment type="caution">
    <text evidence="2">The sequence shown here is derived from an EMBL/GenBank/DDBJ whole genome shotgun (WGS) entry which is preliminary data.</text>
</comment>
<protein>
    <submittedName>
        <fullName evidence="2">Uncharacterized protein</fullName>
    </submittedName>
</protein>